<name>A0ABU6SDU6_9FABA</name>
<dbReference type="EMBL" id="JASCZI010060610">
    <property type="protein sequence ID" value="MED6134567.1"/>
    <property type="molecule type" value="Genomic_DNA"/>
</dbReference>
<evidence type="ECO:0000313" key="2">
    <source>
        <dbReference type="EMBL" id="MED6134567.1"/>
    </source>
</evidence>
<comment type="caution">
    <text evidence="2">The sequence shown here is derived from an EMBL/GenBank/DDBJ whole genome shotgun (WGS) entry which is preliminary data.</text>
</comment>
<feature type="compositionally biased region" description="Polar residues" evidence="1">
    <location>
        <begin position="119"/>
        <end position="135"/>
    </location>
</feature>
<accession>A0ABU6SDU6</accession>
<reference evidence="2 3" key="1">
    <citation type="journal article" date="2023" name="Plants (Basel)">
        <title>Bridging the Gap: Combining Genomics and Transcriptomics Approaches to Understand Stylosanthes scabra, an Orphan Legume from the Brazilian Caatinga.</title>
        <authorList>
            <person name="Ferreira-Neto J.R.C."/>
            <person name="da Silva M.D."/>
            <person name="Binneck E."/>
            <person name="de Melo N.F."/>
            <person name="da Silva R.H."/>
            <person name="de Melo A.L.T.M."/>
            <person name="Pandolfi V."/>
            <person name="Bustamante F.O."/>
            <person name="Brasileiro-Vidal A.C."/>
            <person name="Benko-Iseppon A.M."/>
        </authorList>
    </citation>
    <scope>NUCLEOTIDE SEQUENCE [LARGE SCALE GENOMIC DNA]</scope>
    <source>
        <tissue evidence="2">Leaves</tissue>
    </source>
</reference>
<feature type="compositionally biased region" description="Basic and acidic residues" evidence="1">
    <location>
        <begin position="80"/>
        <end position="102"/>
    </location>
</feature>
<sequence>MDPKKQICQFIPNSFKEIRNFMSENLLTRTFYDPIDYEPCGFVTMGFIKWWDAYYNQFNRSLDEIIAGVDRRTAKIKEAEKEATEKEKEEARKKLSQKKELIRGNLNPRKQLQKDGVNPKSTSILEKTIPTKSAHSVSGNSSKEVSSKSKESTNSNKDKQTISNVERTEDSANPEPEPILPDPIQTQHQIQNQDKPRSEPSSGGYSRSPSPVNVEEANIEKIKKALKPNVKKLISPLKEKKICLEKKYHLLLMFLFDLAQIEVLKLTPGSNSKKNSRKLRQKILKE</sequence>
<feature type="compositionally biased region" description="Polar residues" evidence="1">
    <location>
        <begin position="184"/>
        <end position="193"/>
    </location>
</feature>
<proteinExistence type="predicted"/>
<protein>
    <submittedName>
        <fullName evidence="2">Uncharacterized protein</fullName>
    </submittedName>
</protein>
<evidence type="ECO:0000256" key="1">
    <source>
        <dbReference type="SAM" id="MobiDB-lite"/>
    </source>
</evidence>
<gene>
    <name evidence="2" type="ORF">PIB30_038112</name>
</gene>
<feature type="compositionally biased region" description="Low complexity" evidence="1">
    <location>
        <begin position="199"/>
        <end position="211"/>
    </location>
</feature>
<organism evidence="2 3">
    <name type="scientific">Stylosanthes scabra</name>
    <dbReference type="NCBI Taxonomy" id="79078"/>
    <lineage>
        <taxon>Eukaryota</taxon>
        <taxon>Viridiplantae</taxon>
        <taxon>Streptophyta</taxon>
        <taxon>Embryophyta</taxon>
        <taxon>Tracheophyta</taxon>
        <taxon>Spermatophyta</taxon>
        <taxon>Magnoliopsida</taxon>
        <taxon>eudicotyledons</taxon>
        <taxon>Gunneridae</taxon>
        <taxon>Pentapetalae</taxon>
        <taxon>rosids</taxon>
        <taxon>fabids</taxon>
        <taxon>Fabales</taxon>
        <taxon>Fabaceae</taxon>
        <taxon>Papilionoideae</taxon>
        <taxon>50 kb inversion clade</taxon>
        <taxon>dalbergioids sensu lato</taxon>
        <taxon>Dalbergieae</taxon>
        <taxon>Pterocarpus clade</taxon>
        <taxon>Stylosanthes</taxon>
    </lineage>
</organism>
<feature type="region of interest" description="Disordered" evidence="1">
    <location>
        <begin position="80"/>
        <end position="214"/>
    </location>
</feature>
<keyword evidence="3" id="KW-1185">Reference proteome</keyword>
<evidence type="ECO:0000313" key="3">
    <source>
        <dbReference type="Proteomes" id="UP001341840"/>
    </source>
</evidence>
<feature type="compositionally biased region" description="Basic and acidic residues" evidence="1">
    <location>
        <begin position="145"/>
        <end position="170"/>
    </location>
</feature>
<dbReference type="Proteomes" id="UP001341840">
    <property type="component" value="Unassembled WGS sequence"/>
</dbReference>